<evidence type="ECO:0000256" key="8">
    <source>
        <dbReference type="ARBA" id="ARBA00022741"/>
    </source>
</evidence>
<dbReference type="SUPFAM" id="SSF52374">
    <property type="entry name" value="Nucleotidylyl transferase"/>
    <property type="match status" value="1"/>
</dbReference>
<gene>
    <name evidence="14" type="primary">coaX</name>
    <name evidence="14" type="ORF">SPIL2461_LOCUS7226</name>
</gene>
<dbReference type="EMBL" id="CAJNIZ010011113">
    <property type="protein sequence ID" value="CAE7314807.1"/>
    <property type="molecule type" value="Genomic_DNA"/>
</dbReference>
<evidence type="ECO:0000256" key="11">
    <source>
        <dbReference type="ARBA" id="ARBA00022958"/>
    </source>
</evidence>
<evidence type="ECO:0000313" key="15">
    <source>
        <dbReference type="Proteomes" id="UP000649617"/>
    </source>
</evidence>
<dbReference type="GO" id="GO:0015940">
    <property type="term" value="P:pantothenate biosynthetic process"/>
    <property type="evidence" value="ECO:0007669"/>
    <property type="project" value="UniProtKB-UniPathway"/>
</dbReference>
<dbReference type="InterPro" id="IPR040442">
    <property type="entry name" value="Pyrv_kinase-like_dom_sf"/>
</dbReference>
<dbReference type="AlphaFoldDB" id="A0A812NMZ5"/>
<name>A0A812NMZ5_SYMPI</name>
<evidence type="ECO:0000256" key="13">
    <source>
        <dbReference type="ARBA" id="ARBA00049172"/>
    </source>
</evidence>
<comment type="cofactor">
    <cofactor evidence="1">
        <name>K(+)</name>
        <dbReference type="ChEBI" id="CHEBI:29103"/>
    </cofactor>
</comment>
<dbReference type="NCBIfam" id="TIGR00671">
    <property type="entry name" value="baf"/>
    <property type="match status" value="1"/>
</dbReference>
<dbReference type="GO" id="GO:0000287">
    <property type="term" value="F:magnesium ion binding"/>
    <property type="evidence" value="ECO:0007669"/>
    <property type="project" value="TreeGrafter"/>
</dbReference>
<reference evidence="14" key="1">
    <citation type="submission" date="2021-02" db="EMBL/GenBank/DDBJ databases">
        <authorList>
            <person name="Dougan E. K."/>
            <person name="Rhodes N."/>
            <person name="Thang M."/>
            <person name="Chan C."/>
        </authorList>
    </citation>
    <scope>NUCLEOTIDE SEQUENCE</scope>
</reference>
<dbReference type="InterPro" id="IPR043129">
    <property type="entry name" value="ATPase_NBD"/>
</dbReference>
<dbReference type="GO" id="GO:0004592">
    <property type="term" value="F:pantoate-beta-alanine ligase activity"/>
    <property type="evidence" value="ECO:0007669"/>
    <property type="project" value="InterPro"/>
</dbReference>
<comment type="caution">
    <text evidence="14">The sequence shown here is derived from an EMBL/GenBank/DDBJ whole genome shotgun (WGS) entry which is preliminary data.</text>
</comment>
<keyword evidence="7" id="KW-0808">Transferase</keyword>
<dbReference type="CDD" id="cd24015">
    <property type="entry name" value="ASKHA_NBD_PanK-III"/>
    <property type="match status" value="1"/>
</dbReference>
<dbReference type="Gene3D" id="3.30.420.40">
    <property type="match status" value="2"/>
</dbReference>
<dbReference type="EC" id="2.1.2.11" evidence="5"/>
<evidence type="ECO:0000313" key="14">
    <source>
        <dbReference type="EMBL" id="CAE7314807.1"/>
    </source>
</evidence>
<protein>
    <recommendedName>
        <fullName evidence="5">3-methyl-2-oxobutanoate hydroxymethyltransferase</fullName>
        <ecNumber evidence="5">2.1.2.11</ecNumber>
    </recommendedName>
</protein>
<keyword evidence="8" id="KW-0547">Nucleotide-binding</keyword>
<evidence type="ECO:0000256" key="4">
    <source>
        <dbReference type="ARBA" id="ARBA00008676"/>
    </source>
</evidence>
<evidence type="ECO:0000256" key="12">
    <source>
        <dbReference type="ARBA" id="ARBA00022993"/>
    </source>
</evidence>
<dbReference type="Gene3D" id="3.20.20.60">
    <property type="entry name" value="Phosphoenolpyruvate-binding domains"/>
    <property type="match status" value="1"/>
</dbReference>
<comment type="similarity">
    <text evidence="4">Belongs to the PanB family.</text>
</comment>
<dbReference type="InterPro" id="IPR004619">
    <property type="entry name" value="Type_III_PanK"/>
</dbReference>
<dbReference type="HAMAP" id="MF_01274">
    <property type="entry name" value="Pantothen_kinase_3"/>
    <property type="match status" value="1"/>
</dbReference>
<organism evidence="14 15">
    <name type="scientific">Symbiodinium pilosum</name>
    <name type="common">Dinoflagellate</name>
    <dbReference type="NCBI Taxonomy" id="2952"/>
    <lineage>
        <taxon>Eukaryota</taxon>
        <taxon>Sar</taxon>
        <taxon>Alveolata</taxon>
        <taxon>Dinophyceae</taxon>
        <taxon>Suessiales</taxon>
        <taxon>Symbiodiniaceae</taxon>
        <taxon>Symbiodinium</taxon>
    </lineage>
</organism>
<dbReference type="SUPFAM" id="SSF53067">
    <property type="entry name" value="Actin-like ATPase domain"/>
    <property type="match status" value="2"/>
</dbReference>
<dbReference type="InterPro" id="IPR003700">
    <property type="entry name" value="Pantoate_hydroxy_MeTrfase"/>
</dbReference>
<evidence type="ECO:0000256" key="7">
    <source>
        <dbReference type="ARBA" id="ARBA00022679"/>
    </source>
</evidence>
<evidence type="ECO:0000256" key="2">
    <source>
        <dbReference type="ARBA" id="ARBA00004496"/>
    </source>
</evidence>
<dbReference type="OrthoDB" id="425211at2759"/>
<keyword evidence="9" id="KW-0418">Kinase</keyword>
<keyword evidence="11" id="KW-0630">Potassium</keyword>
<keyword evidence="12" id="KW-0173">Coenzyme A biosynthesis</keyword>
<dbReference type="SUPFAM" id="SSF51621">
    <property type="entry name" value="Phosphoenolpyruvate/pyruvate domain"/>
    <property type="match status" value="1"/>
</dbReference>
<sequence length="503" mass="54351">MEAASDLMQAGANCLKIEGAAGHLDIVAHIVESGIPVMGHLGLTPQSVEAFGGHKVQGRDAQAAAELTEAARHLQQAGVFALVLECVPAELASALSSELCIPTIGIGAGAGTDGQVLVLQDLLGMDPGFKPKFLRHYAQGFSVVHDAVNAFHEDVTETQFSEKLCGRNRPGHFTGVLTVVMKLLNIVSPQRAYFGKKDYQQYLLVRDMVQAFFMPVDIIGCDTVREIDGLAMSSRNLNLETSARKQAARFYEIISAPLSDAEEKLITQFRHASTGRSSSDEIGVFLRGALRENNVSPELIKIIAISSVVPELNYSLRACAQKYFKIEPMIMRPGIKTGLKIAYKDPKEVGSDRIADAMGAVKLFPGHNLIVVDFGTATTVCAVTADRTFLGGNIMPGVRLAMEALESKTAKLPSVEIKPAKSAIGKTTVDSIQSGLYWSNVGMVRELVSRITSEAFADEEPLVVATGGFAHLFDREKLFDHVVPDLILEGLLEALRLNGYMPR</sequence>
<dbReference type="PANTHER" id="PTHR20881:SF0">
    <property type="entry name" value="3-METHYL-2-OXOBUTANOATE HYDROXYMETHYLTRANSFERASE"/>
    <property type="match status" value="1"/>
</dbReference>
<dbReference type="Pfam" id="PF03309">
    <property type="entry name" value="Pan_kinase"/>
    <property type="match status" value="1"/>
</dbReference>
<dbReference type="PANTHER" id="PTHR20881">
    <property type="entry name" value="3-METHYL-2-OXOBUTANOATE HYDROXYMETHYLTRANSFERASE"/>
    <property type="match status" value="1"/>
</dbReference>
<evidence type="ECO:0000256" key="3">
    <source>
        <dbReference type="ARBA" id="ARBA00005033"/>
    </source>
</evidence>
<dbReference type="UniPathway" id="UPA00028">
    <property type="reaction ID" value="UER00003"/>
</dbReference>
<evidence type="ECO:0000256" key="5">
    <source>
        <dbReference type="ARBA" id="ARBA00012618"/>
    </source>
</evidence>
<evidence type="ECO:0000256" key="9">
    <source>
        <dbReference type="ARBA" id="ARBA00022777"/>
    </source>
</evidence>
<dbReference type="GO" id="GO:0005737">
    <property type="term" value="C:cytoplasm"/>
    <property type="evidence" value="ECO:0007669"/>
    <property type="project" value="UniProtKB-SubCell"/>
</dbReference>
<dbReference type="Proteomes" id="UP000649617">
    <property type="component" value="Unassembled WGS sequence"/>
</dbReference>
<evidence type="ECO:0000256" key="6">
    <source>
        <dbReference type="ARBA" id="ARBA00022490"/>
    </source>
</evidence>
<dbReference type="GO" id="GO:0004594">
    <property type="term" value="F:pantothenate kinase activity"/>
    <property type="evidence" value="ECO:0007669"/>
    <property type="project" value="InterPro"/>
</dbReference>
<accession>A0A812NMZ5</accession>
<dbReference type="GO" id="GO:0003864">
    <property type="term" value="F:3-methyl-2-oxobutanoate hydroxymethyltransferase activity"/>
    <property type="evidence" value="ECO:0007669"/>
    <property type="project" value="UniProtKB-EC"/>
</dbReference>
<dbReference type="GO" id="GO:0005524">
    <property type="term" value="F:ATP binding"/>
    <property type="evidence" value="ECO:0007669"/>
    <property type="project" value="UniProtKB-KW"/>
</dbReference>
<evidence type="ECO:0000256" key="10">
    <source>
        <dbReference type="ARBA" id="ARBA00022840"/>
    </source>
</evidence>
<keyword evidence="6" id="KW-0963">Cytoplasm</keyword>
<keyword evidence="15" id="KW-1185">Reference proteome</keyword>
<proteinExistence type="inferred from homology"/>
<dbReference type="Pfam" id="PF02548">
    <property type="entry name" value="Pantoate_transf"/>
    <property type="match status" value="1"/>
</dbReference>
<comment type="pathway">
    <text evidence="3">Cofactor biosynthesis; (R)-pantothenate biosynthesis; (R)-pantoate from 3-methyl-2-oxobutanoate: step 1/2.</text>
</comment>
<dbReference type="GO" id="GO:0015937">
    <property type="term" value="P:coenzyme A biosynthetic process"/>
    <property type="evidence" value="ECO:0007669"/>
    <property type="project" value="UniProtKB-KW"/>
</dbReference>
<dbReference type="NCBIfam" id="NF009855">
    <property type="entry name" value="PRK13321.1"/>
    <property type="match status" value="1"/>
</dbReference>
<evidence type="ECO:0000256" key="1">
    <source>
        <dbReference type="ARBA" id="ARBA00001958"/>
    </source>
</evidence>
<dbReference type="InterPro" id="IPR015813">
    <property type="entry name" value="Pyrv/PenolPyrv_kinase-like_dom"/>
</dbReference>
<comment type="subcellular location">
    <subcellularLocation>
        <location evidence="2">Cytoplasm</location>
    </subcellularLocation>
</comment>
<keyword evidence="10" id="KW-0067">ATP-binding</keyword>
<comment type="catalytic activity">
    <reaction evidence="13">
        <text>(6R)-5,10-methylene-5,6,7,8-tetrahydrofolate + 3-methyl-2-oxobutanoate + H2O = 2-dehydropantoate + (6S)-5,6,7,8-tetrahydrofolate</text>
        <dbReference type="Rhea" id="RHEA:11824"/>
        <dbReference type="ChEBI" id="CHEBI:11561"/>
        <dbReference type="ChEBI" id="CHEBI:11851"/>
        <dbReference type="ChEBI" id="CHEBI:15377"/>
        <dbReference type="ChEBI" id="CHEBI:15636"/>
        <dbReference type="ChEBI" id="CHEBI:57453"/>
        <dbReference type="EC" id="2.1.2.11"/>
    </reaction>
</comment>